<accession>A0A9P6HJU7</accession>
<evidence type="ECO:0000313" key="12">
    <source>
        <dbReference type="EMBL" id="KAF9788588.1"/>
    </source>
</evidence>
<dbReference type="PANTHER" id="PTHR45624:SF31">
    <property type="entry name" value="MITOCHONDRIAL ORNITHINE TRANSPORTER 1"/>
    <property type="match status" value="1"/>
</dbReference>
<proteinExistence type="inferred from homology"/>
<evidence type="ECO:0000256" key="7">
    <source>
        <dbReference type="ARBA" id="ARBA00023128"/>
    </source>
</evidence>
<evidence type="ECO:0000256" key="3">
    <source>
        <dbReference type="ARBA" id="ARBA00022448"/>
    </source>
</evidence>
<comment type="caution">
    <text evidence="12">The sequence shown here is derived from an EMBL/GenBank/DDBJ whole genome shotgun (WGS) entry which is preliminary data.</text>
</comment>
<name>A0A9P6HJU7_9AGAM</name>
<gene>
    <name evidence="12" type="ORF">BJ322DRAFT_648590</name>
</gene>
<evidence type="ECO:0000256" key="6">
    <source>
        <dbReference type="ARBA" id="ARBA00022989"/>
    </source>
</evidence>
<comment type="similarity">
    <text evidence="2 10">Belongs to the mitochondrial carrier (TC 2.A.29) family.</text>
</comment>
<organism evidence="12 13">
    <name type="scientific">Thelephora terrestris</name>
    <dbReference type="NCBI Taxonomy" id="56493"/>
    <lineage>
        <taxon>Eukaryota</taxon>
        <taxon>Fungi</taxon>
        <taxon>Dikarya</taxon>
        <taxon>Basidiomycota</taxon>
        <taxon>Agaricomycotina</taxon>
        <taxon>Agaricomycetes</taxon>
        <taxon>Thelephorales</taxon>
        <taxon>Thelephoraceae</taxon>
        <taxon>Thelephora</taxon>
    </lineage>
</organism>
<dbReference type="GO" id="GO:1990575">
    <property type="term" value="P:mitochondrial L-ornithine transmembrane transport"/>
    <property type="evidence" value="ECO:0007669"/>
    <property type="project" value="TreeGrafter"/>
</dbReference>
<dbReference type="GO" id="GO:0000064">
    <property type="term" value="F:L-ornithine transmembrane transporter activity"/>
    <property type="evidence" value="ECO:0007669"/>
    <property type="project" value="TreeGrafter"/>
</dbReference>
<evidence type="ECO:0000313" key="13">
    <source>
        <dbReference type="Proteomes" id="UP000736335"/>
    </source>
</evidence>
<feature type="transmembrane region" description="Helical" evidence="11">
    <location>
        <begin position="120"/>
        <end position="139"/>
    </location>
</feature>
<dbReference type="Gene3D" id="1.50.40.10">
    <property type="entry name" value="Mitochondrial carrier domain"/>
    <property type="match status" value="1"/>
</dbReference>
<dbReference type="GO" id="GO:0031966">
    <property type="term" value="C:mitochondrial membrane"/>
    <property type="evidence" value="ECO:0007669"/>
    <property type="project" value="UniProtKB-SubCell"/>
</dbReference>
<feature type="repeat" description="Solcar" evidence="9">
    <location>
        <begin position="256"/>
        <end position="348"/>
    </location>
</feature>
<keyword evidence="5" id="KW-0677">Repeat</keyword>
<keyword evidence="13" id="KW-1185">Reference proteome</keyword>
<keyword evidence="7" id="KW-0496">Mitochondrion</keyword>
<evidence type="ECO:0000256" key="11">
    <source>
        <dbReference type="SAM" id="Phobius"/>
    </source>
</evidence>
<feature type="transmembrane region" description="Helical" evidence="11">
    <location>
        <begin position="320"/>
        <end position="342"/>
    </location>
</feature>
<dbReference type="OrthoDB" id="2139348at2759"/>
<dbReference type="AlphaFoldDB" id="A0A9P6HJU7"/>
<dbReference type="InterPro" id="IPR050567">
    <property type="entry name" value="Mitochondrial_Carrier"/>
</dbReference>
<evidence type="ECO:0000256" key="4">
    <source>
        <dbReference type="ARBA" id="ARBA00022692"/>
    </source>
</evidence>
<feature type="repeat" description="Solcar" evidence="9">
    <location>
        <begin position="119"/>
        <end position="230"/>
    </location>
</feature>
<evidence type="ECO:0000256" key="10">
    <source>
        <dbReference type="RuleBase" id="RU000488"/>
    </source>
</evidence>
<keyword evidence="6 11" id="KW-1133">Transmembrane helix</keyword>
<keyword evidence="3 10" id="KW-0813">Transport</keyword>
<evidence type="ECO:0000256" key="9">
    <source>
        <dbReference type="PROSITE-ProRule" id="PRU00282"/>
    </source>
</evidence>
<evidence type="ECO:0000256" key="5">
    <source>
        <dbReference type="ARBA" id="ARBA00022737"/>
    </source>
</evidence>
<sequence>MGEDPELFGPPDSQSSVIRAGKDISFGSIAGIVSKVFEHPFDLCKVRLQTQVLDQMARFTGPTDCLTKTWKNEGFRGLYRGLPAPIVGAMAENSCIFLSYNEFQNLIRWTNHIPQHEDLSLSLAILAAAGAGAVTSFVLTPIELIKCKMQVQMLAASPPPPPPVLAVQFNGTALLNVPRAARLLGPIELFKGVLRTTGLRGLWLGQTGTLIRETGGTAAWFGSKEFTASLLLSYRSKKHPELIAQNGGKPLRRKDLLLWESAVSGASAGVLYNLILFPADTVKSTMQTEEELRPRPKGAPRPTFFGTLNQLYARQGLRGLYAGCGITIARAVPGSGLVFLIYDGLCKQFP</sequence>
<dbReference type="InterPro" id="IPR023395">
    <property type="entry name" value="MCP_dom_sf"/>
</dbReference>
<evidence type="ECO:0000256" key="1">
    <source>
        <dbReference type="ARBA" id="ARBA00004225"/>
    </source>
</evidence>
<evidence type="ECO:0000256" key="2">
    <source>
        <dbReference type="ARBA" id="ARBA00006375"/>
    </source>
</evidence>
<evidence type="ECO:0000256" key="8">
    <source>
        <dbReference type="ARBA" id="ARBA00023136"/>
    </source>
</evidence>
<dbReference type="SUPFAM" id="SSF103506">
    <property type="entry name" value="Mitochondrial carrier"/>
    <property type="match status" value="1"/>
</dbReference>
<protein>
    <submittedName>
        <fullName evidence="12">Mitochondrial carrier</fullName>
    </submittedName>
</protein>
<reference evidence="12" key="2">
    <citation type="submission" date="2020-11" db="EMBL/GenBank/DDBJ databases">
        <authorList>
            <consortium name="DOE Joint Genome Institute"/>
            <person name="Kuo A."/>
            <person name="Miyauchi S."/>
            <person name="Kiss E."/>
            <person name="Drula E."/>
            <person name="Kohler A."/>
            <person name="Sanchez-Garcia M."/>
            <person name="Andreopoulos B."/>
            <person name="Barry K.W."/>
            <person name="Bonito G."/>
            <person name="Buee M."/>
            <person name="Carver A."/>
            <person name="Chen C."/>
            <person name="Cichocki N."/>
            <person name="Clum A."/>
            <person name="Culley D."/>
            <person name="Crous P.W."/>
            <person name="Fauchery L."/>
            <person name="Girlanda M."/>
            <person name="Hayes R."/>
            <person name="Keri Z."/>
            <person name="Labutti K."/>
            <person name="Lipzen A."/>
            <person name="Lombard V."/>
            <person name="Magnuson J."/>
            <person name="Maillard F."/>
            <person name="Morin E."/>
            <person name="Murat C."/>
            <person name="Nolan M."/>
            <person name="Ohm R."/>
            <person name="Pangilinan J."/>
            <person name="Pereira M."/>
            <person name="Perotto S."/>
            <person name="Peter M."/>
            <person name="Riley R."/>
            <person name="Sitrit Y."/>
            <person name="Stielow B."/>
            <person name="Szollosi G."/>
            <person name="Zifcakova L."/>
            <person name="Stursova M."/>
            <person name="Spatafora J.W."/>
            <person name="Tedersoo L."/>
            <person name="Vaario L.-M."/>
            <person name="Yamada A."/>
            <person name="Yan M."/>
            <person name="Wang P."/>
            <person name="Xu J."/>
            <person name="Bruns T."/>
            <person name="Baldrian P."/>
            <person name="Vilgalys R."/>
            <person name="Henrissat B."/>
            <person name="Grigoriev I.V."/>
            <person name="Hibbett D."/>
            <person name="Nagy L.G."/>
            <person name="Martin F.M."/>
        </authorList>
    </citation>
    <scope>NUCLEOTIDE SEQUENCE</scope>
    <source>
        <strain evidence="12">UH-Tt-Lm1</strain>
    </source>
</reference>
<dbReference type="Proteomes" id="UP000736335">
    <property type="component" value="Unassembled WGS sequence"/>
</dbReference>
<keyword evidence="8 9" id="KW-0472">Membrane</keyword>
<dbReference type="PANTHER" id="PTHR45624">
    <property type="entry name" value="MITOCHONDRIAL BASIC AMINO ACIDS TRANSPORTER-RELATED"/>
    <property type="match status" value="1"/>
</dbReference>
<dbReference type="Pfam" id="PF00153">
    <property type="entry name" value="Mito_carr"/>
    <property type="match status" value="3"/>
</dbReference>
<keyword evidence="4 9" id="KW-0812">Transmembrane</keyword>
<feature type="repeat" description="Solcar" evidence="9">
    <location>
        <begin position="18"/>
        <end position="106"/>
    </location>
</feature>
<dbReference type="InterPro" id="IPR018108">
    <property type="entry name" value="MCP_transmembrane"/>
</dbReference>
<comment type="subcellular location">
    <subcellularLocation>
        <location evidence="1">Mitochondrion membrane</location>
        <topology evidence="1">Multi-pass membrane protein</topology>
    </subcellularLocation>
</comment>
<dbReference type="PROSITE" id="PS50920">
    <property type="entry name" value="SOLCAR"/>
    <property type="match status" value="3"/>
</dbReference>
<dbReference type="EMBL" id="WIUZ02000004">
    <property type="protein sequence ID" value="KAF9788588.1"/>
    <property type="molecule type" value="Genomic_DNA"/>
</dbReference>
<reference evidence="12" key="1">
    <citation type="journal article" date="2020" name="Nat. Commun.">
        <title>Large-scale genome sequencing of mycorrhizal fungi provides insights into the early evolution of symbiotic traits.</title>
        <authorList>
            <person name="Miyauchi S."/>
            <person name="Kiss E."/>
            <person name="Kuo A."/>
            <person name="Drula E."/>
            <person name="Kohler A."/>
            <person name="Sanchez-Garcia M."/>
            <person name="Morin E."/>
            <person name="Andreopoulos B."/>
            <person name="Barry K.W."/>
            <person name="Bonito G."/>
            <person name="Buee M."/>
            <person name="Carver A."/>
            <person name="Chen C."/>
            <person name="Cichocki N."/>
            <person name="Clum A."/>
            <person name="Culley D."/>
            <person name="Crous P.W."/>
            <person name="Fauchery L."/>
            <person name="Girlanda M."/>
            <person name="Hayes R.D."/>
            <person name="Keri Z."/>
            <person name="LaButti K."/>
            <person name="Lipzen A."/>
            <person name="Lombard V."/>
            <person name="Magnuson J."/>
            <person name="Maillard F."/>
            <person name="Murat C."/>
            <person name="Nolan M."/>
            <person name="Ohm R.A."/>
            <person name="Pangilinan J."/>
            <person name="Pereira M.F."/>
            <person name="Perotto S."/>
            <person name="Peter M."/>
            <person name="Pfister S."/>
            <person name="Riley R."/>
            <person name="Sitrit Y."/>
            <person name="Stielow J.B."/>
            <person name="Szollosi G."/>
            <person name="Zifcakova L."/>
            <person name="Stursova M."/>
            <person name="Spatafora J.W."/>
            <person name="Tedersoo L."/>
            <person name="Vaario L.M."/>
            <person name="Yamada A."/>
            <person name="Yan M."/>
            <person name="Wang P."/>
            <person name="Xu J."/>
            <person name="Bruns T."/>
            <person name="Baldrian P."/>
            <person name="Vilgalys R."/>
            <person name="Dunand C."/>
            <person name="Henrissat B."/>
            <person name="Grigoriev I.V."/>
            <person name="Hibbett D."/>
            <person name="Nagy L.G."/>
            <person name="Martin F.M."/>
        </authorList>
    </citation>
    <scope>NUCLEOTIDE SEQUENCE</scope>
    <source>
        <strain evidence="12">UH-Tt-Lm1</strain>
    </source>
</reference>